<dbReference type="PANTHER" id="PTHR30011:SF16">
    <property type="entry name" value="C2H2 FINGER DOMAIN TRANSCRIPTION FACTOR (EUROFUNG)-RELATED"/>
    <property type="match status" value="1"/>
</dbReference>
<accession>A0A285EAJ6</accession>
<keyword evidence="1 6" id="KW-0285">Flavoprotein</keyword>
<organism evidence="8 9">
    <name type="scientific">Geodermatophilus sabuli</name>
    <dbReference type="NCBI Taxonomy" id="1564158"/>
    <lineage>
        <taxon>Bacteria</taxon>
        <taxon>Bacillati</taxon>
        <taxon>Actinomycetota</taxon>
        <taxon>Actinomycetes</taxon>
        <taxon>Geodermatophilales</taxon>
        <taxon>Geodermatophilaceae</taxon>
        <taxon>Geodermatophilus</taxon>
    </lineage>
</organism>
<dbReference type="NCBIfam" id="TIGR03860">
    <property type="entry name" value="FMN_nitrolo"/>
    <property type="match status" value="1"/>
</dbReference>
<evidence type="ECO:0000256" key="5">
    <source>
        <dbReference type="ARBA" id="ARBA00033748"/>
    </source>
</evidence>
<evidence type="ECO:0000256" key="2">
    <source>
        <dbReference type="ARBA" id="ARBA00022643"/>
    </source>
</evidence>
<dbReference type="InterPro" id="IPR036661">
    <property type="entry name" value="Luciferase-like_sf"/>
</dbReference>
<dbReference type="Proteomes" id="UP000219514">
    <property type="component" value="Unassembled WGS sequence"/>
</dbReference>
<dbReference type="SUPFAM" id="SSF51679">
    <property type="entry name" value="Bacterial luciferase-like"/>
    <property type="match status" value="1"/>
</dbReference>
<dbReference type="PIRSF" id="PIRSF000337">
    <property type="entry name" value="NTA_MOA"/>
    <property type="match status" value="1"/>
</dbReference>
<evidence type="ECO:0000256" key="6">
    <source>
        <dbReference type="PIRSR" id="PIRSR000337-1"/>
    </source>
</evidence>
<dbReference type="GO" id="GO:0016705">
    <property type="term" value="F:oxidoreductase activity, acting on paired donors, with incorporation or reduction of molecular oxygen"/>
    <property type="evidence" value="ECO:0007669"/>
    <property type="project" value="InterPro"/>
</dbReference>
<dbReference type="Pfam" id="PF00296">
    <property type="entry name" value="Bac_luciferase"/>
    <property type="match status" value="1"/>
</dbReference>
<keyword evidence="2 6" id="KW-0288">FMN</keyword>
<evidence type="ECO:0000259" key="7">
    <source>
        <dbReference type="Pfam" id="PF00296"/>
    </source>
</evidence>
<feature type="binding site" evidence="6">
    <location>
        <position position="96"/>
    </location>
    <ligand>
        <name>FMN</name>
        <dbReference type="ChEBI" id="CHEBI:58210"/>
    </ligand>
</feature>
<feature type="domain" description="Luciferase-like" evidence="7">
    <location>
        <begin position="28"/>
        <end position="383"/>
    </location>
</feature>
<evidence type="ECO:0000256" key="3">
    <source>
        <dbReference type="ARBA" id="ARBA00023002"/>
    </source>
</evidence>
<evidence type="ECO:0000256" key="1">
    <source>
        <dbReference type="ARBA" id="ARBA00022630"/>
    </source>
</evidence>
<reference evidence="8 9" key="1">
    <citation type="submission" date="2017-09" db="EMBL/GenBank/DDBJ databases">
        <authorList>
            <person name="Ehlers B."/>
            <person name="Leendertz F.H."/>
        </authorList>
    </citation>
    <scope>NUCLEOTIDE SEQUENCE [LARGE SCALE GENOMIC DNA]</scope>
    <source>
        <strain evidence="8 9">DSM 46844</strain>
    </source>
</reference>
<dbReference type="CDD" id="cd01095">
    <property type="entry name" value="Nitrilotriacetate_monoxgenase"/>
    <property type="match status" value="1"/>
</dbReference>
<name>A0A285EAJ6_9ACTN</name>
<dbReference type="GO" id="GO:0004497">
    <property type="term" value="F:monooxygenase activity"/>
    <property type="evidence" value="ECO:0007669"/>
    <property type="project" value="UniProtKB-KW"/>
</dbReference>
<keyword evidence="9" id="KW-1185">Reference proteome</keyword>
<gene>
    <name evidence="8" type="ORF">SAMN06893097_103234</name>
</gene>
<feature type="binding site" evidence="6">
    <location>
        <position position="149"/>
    </location>
    <ligand>
        <name>FMN</name>
        <dbReference type="ChEBI" id="CHEBI:58210"/>
    </ligand>
</feature>
<keyword evidence="4 8" id="KW-0503">Monooxygenase</keyword>
<evidence type="ECO:0000313" key="8">
    <source>
        <dbReference type="EMBL" id="SNX96065.1"/>
    </source>
</evidence>
<comment type="similarity">
    <text evidence="5">Belongs to the NtaA/SnaA/DszA monooxygenase family.</text>
</comment>
<keyword evidence="3" id="KW-0560">Oxidoreductase</keyword>
<dbReference type="RefSeq" id="WP_216359668.1">
    <property type="nucleotide sequence ID" value="NZ_JACHXB010000004.1"/>
</dbReference>
<dbReference type="PANTHER" id="PTHR30011">
    <property type="entry name" value="ALKANESULFONATE MONOOXYGENASE-RELATED"/>
    <property type="match status" value="1"/>
</dbReference>
<dbReference type="Gene3D" id="3.20.20.30">
    <property type="entry name" value="Luciferase-like domain"/>
    <property type="match status" value="1"/>
</dbReference>
<proteinExistence type="inferred from homology"/>
<protein>
    <submittedName>
        <fullName evidence="8">FMN-dependent oxidoreductase, nitrilotriacetate monooxygenase family</fullName>
    </submittedName>
</protein>
<sequence length="448" mass="48723">MTSPQMLLAIQIANGYGAQPGAWRMPGVDPSSYTDMDQFVRYAQAAERGKIQLVFLADTPALDVDLEREAPHHAIDPLVVLTSMARGTERIGLVATSSTTLNEPFTIARQFKALDVVSHGRAGWNAVPTSHRAAAANYGMTLPARAEKYERAHEVVQVVQALWGSWERDAWVRDVAGKRFADMSKIRPIDLQGRHVASRGPLAIPPSEQGQPVVFQAGGGANGLELAARYASGVYANPFTIEEGRAHRTALRAAAERVGRDPDEVKLFAGFMPSIAPTRRAALDRRRRLDESVDLDQRVTYLGAMLGLHLAPGRLDEPLNARELAAVRPSPADPRSARALEVAREGWSLRDVLAHGVIDYHPVVPGTAADVADHMQEWFQAGACDGFSLAIDVYSDGIDAFVDQVVPLLQERGLFHRDYEEATLRGHLGAPAQYGLDPRLAGAARTSN</sequence>
<dbReference type="AlphaFoldDB" id="A0A285EAJ6"/>
<dbReference type="EMBL" id="OBDO01000003">
    <property type="protein sequence ID" value="SNX96065.1"/>
    <property type="molecule type" value="Genomic_DNA"/>
</dbReference>
<feature type="binding site" evidence="6">
    <location>
        <position position="58"/>
    </location>
    <ligand>
        <name>FMN</name>
        <dbReference type="ChEBI" id="CHEBI:58210"/>
    </ligand>
</feature>
<evidence type="ECO:0000313" key="9">
    <source>
        <dbReference type="Proteomes" id="UP000219514"/>
    </source>
</evidence>
<dbReference type="InterPro" id="IPR051260">
    <property type="entry name" value="Diverse_substr_monoxygenases"/>
</dbReference>
<evidence type="ECO:0000256" key="4">
    <source>
        <dbReference type="ARBA" id="ARBA00023033"/>
    </source>
</evidence>
<dbReference type="InterPro" id="IPR016215">
    <property type="entry name" value="NTA_MOA"/>
</dbReference>
<dbReference type="InterPro" id="IPR011251">
    <property type="entry name" value="Luciferase-like_dom"/>
</dbReference>